<organism evidence="1 2">
    <name type="scientific">Trichonephila clavipes</name>
    <name type="common">Golden silk orbweaver</name>
    <name type="synonym">Nephila clavipes</name>
    <dbReference type="NCBI Taxonomy" id="2585209"/>
    <lineage>
        <taxon>Eukaryota</taxon>
        <taxon>Metazoa</taxon>
        <taxon>Ecdysozoa</taxon>
        <taxon>Arthropoda</taxon>
        <taxon>Chelicerata</taxon>
        <taxon>Arachnida</taxon>
        <taxon>Araneae</taxon>
        <taxon>Araneomorphae</taxon>
        <taxon>Entelegynae</taxon>
        <taxon>Araneoidea</taxon>
        <taxon>Nephilidae</taxon>
        <taxon>Trichonephila</taxon>
    </lineage>
</organism>
<evidence type="ECO:0000313" key="1">
    <source>
        <dbReference type="EMBL" id="GFY18020.1"/>
    </source>
</evidence>
<accession>A0A8X6VRI7</accession>
<dbReference type="EMBL" id="BMAU01021347">
    <property type="protein sequence ID" value="GFY18020.1"/>
    <property type="molecule type" value="Genomic_DNA"/>
</dbReference>
<keyword evidence="2" id="KW-1185">Reference proteome</keyword>
<dbReference type="AlphaFoldDB" id="A0A8X6VRI7"/>
<protein>
    <submittedName>
        <fullName evidence="1">Uncharacterized protein</fullName>
    </submittedName>
</protein>
<proteinExistence type="predicted"/>
<evidence type="ECO:0000313" key="2">
    <source>
        <dbReference type="Proteomes" id="UP000887159"/>
    </source>
</evidence>
<reference evidence="1" key="1">
    <citation type="submission" date="2020-08" db="EMBL/GenBank/DDBJ databases">
        <title>Multicomponent nature underlies the extraordinary mechanical properties of spider dragline silk.</title>
        <authorList>
            <person name="Kono N."/>
            <person name="Nakamura H."/>
            <person name="Mori M."/>
            <person name="Yoshida Y."/>
            <person name="Ohtoshi R."/>
            <person name="Malay A.D."/>
            <person name="Moran D.A.P."/>
            <person name="Tomita M."/>
            <person name="Numata K."/>
            <person name="Arakawa K."/>
        </authorList>
    </citation>
    <scope>NUCLEOTIDE SEQUENCE</scope>
</reference>
<name>A0A8X6VRI7_TRICX</name>
<comment type="caution">
    <text evidence="1">The sequence shown here is derived from an EMBL/GenBank/DDBJ whole genome shotgun (WGS) entry which is preliminary data.</text>
</comment>
<gene>
    <name evidence="1" type="ORF">TNCV_3385131</name>
</gene>
<dbReference type="Proteomes" id="UP000887159">
    <property type="component" value="Unassembled WGS sequence"/>
</dbReference>
<sequence>MVPYRIVKLMLNWKPSELEISEKLAQMSIGSIGHISKHRAGQRRVEMCRRLSCETCAVCGRALSIWKLHWCRAVFSLTFKAPRVHRAWQKLRKGTLSLDALKRMIKKFEETKSLTICPSKEHKPVSEEVITDVATVIIEGEPF</sequence>